<dbReference type="EMBL" id="OU900100">
    <property type="protein sequence ID" value="CAH1187047.1"/>
    <property type="molecule type" value="Genomic_DNA"/>
</dbReference>
<dbReference type="GO" id="GO:0007040">
    <property type="term" value="P:lysosome organization"/>
    <property type="evidence" value="ECO:0007669"/>
    <property type="project" value="UniProtKB-ARBA"/>
</dbReference>
<keyword evidence="7 12" id="KW-0378">Hydrolase</keyword>
<reference evidence="16" key="1">
    <citation type="submission" date="2022-01" db="EMBL/GenBank/DDBJ databases">
        <authorList>
            <person name="King R."/>
        </authorList>
    </citation>
    <scope>NUCLEOTIDE SEQUENCE</scope>
</reference>
<dbReference type="GO" id="GO:0010605">
    <property type="term" value="P:negative regulation of macromolecule metabolic process"/>
    <property type="evidence" value="ECO:0007669"/>
    <property type="project" value="UniProtKB-ARBA"/>
</dbReference>
<dbReference type="Pfam" id="PF02055">
    <property type="entry name" value="Glyco_hydro_30"/>
    <property type="match status" value="1"/>
</dbReference>
<dbReference type="GO" id="GO:0032006">
    <property type="term" value="P:regulation of TOR signaling"/>
    <property type="evidence" value="ECO:0007669"/>
    <property type="project" value="UniProtKB-ARBA"/>
</dbReference>
<sequence>MRLLVVSAALLVASCFGQDCLSRDFGQGGTVCVCNVAHCDKFPPLQPVDLGQYVTFVSNQEGLRFQKKVGEFISDDGPTANVIQLGSNTYQTIMGFGGAFTDSTGYNIKNVKDQLGDTLMRQYFAEDGLEYSIGRIPIGGTDFSFKGYSYCDTRDDVPDPELSSFSLQPEDFEYKIPLIRQARQLRNNSLDLFGSAWVAPSWMKTIPGFTSRNSSIKYEMYQAWADYLVKFLDSYKEQGIDLWGITTGNEPKTALLKEEIPSVAWTPDDMTKWVRENLGPALRKSAHSDIKLMLLDDQIPFMKEMADKVLADETANGYVDGIATHWYSDWYGADTAGLLDAAHESYANKFMLATEACNGYEKNDIFLGSWHRGEKYAETIIKYFNNWITGFVDWNMALNVQGGPTFINNFVDSPIIVNATANEFYKQPMYYAIGHFSKAIPKGSIRQEIIPFSDDVMVTAAARPDGGTAIVILNKLDVVVDVAVRCIGRGDAHITLTPKSLTTLVYW</sequence>
<dbReference type="GO" id="GO:0006680">
    <property type="term" value="P:glucosylceramide catabolic process"/>
    <property type="evidence" value="ECO:0007669"/>
    <property type="project" value="UniProtKB-ARBA"/>
</dbReference>
<dbReference type="SUPFAM" id="SSF51445">
    <property type="entry name" value="(Trans)glycosidases"/>
    <property type="match status" value="1"/>
</dbReference>
<keyword evidence="12" id="KW-0326">Glycosidase</keyword>
<dbReference type="SUPFAM" id="SSF51011">
    <property type="entry name" value="Glycosyl hydrolase domain"/>
    <property type="match status" value="1"/>
</dbReference>
<dbReference type="GO" id="GO:0005774">
    <property type="term" value="C:vacuolar membrane"/>
    <property type="evidence" value="ECO:0007669"/>
    <property type="project" value="UniProtKB-ARBA"/>
</dbReference>
<dbReference type="GO" id="GO:0006914">
    <property type="term" value="P:autophagy"/>
    <property type="evidence" value="ECO:0007669"/>
    <property type="project" value="UniProtKB-ARBA"/>
</dbReference>
<dbReference type="InterPro" id="IPR001139">
    <property type="entry name" value="Glyco_hydro_30"/>
</dbReference>
<dbReference type="InterPro" id="IPR017853">
    <property type="entry name" value="GH"/>
</dbReference>
<name>A0A9P0GW88_PHYSR</name>
<evidence type="ECO:0000256" key="5">
    <source>
        <dbReference type="ARBA" id="ARBA00012658"/>
    </source>
</evidence>
<dbReference type="InterPro" id="IPR013780">
    <property type="entry name" value="Glyco_hydro_b"/>
</dbReference>
<dbReference type="PRINTS" id="PR00843">
    <property type="entry name" value="GLHYDRLASE30"/>
</dbReference>
<feature type="signal peptide" evidence="13">
    <location>
        <begin position="1"/>
        <end position="17"/>
    </location>
</feature>
<dbReference type="GO" id="GO:0005764">
    <property type="term" value="C:lysosome"/>
    <property type="evidence" value="ECO:0007669"/>
    <property type="project" value="UniProtKB-ARBA"/>
</dbReference>
<dbReference type="Pfam" id="PF17189">
    <property type="entry name" value="Glyco_hydro_30C"/>
    <property type="match status" value="1"/>
</dbReference>
<dbReference type="GO" id="GO:0042391">
    <property type="term" value="P:regulation of membrane potential"/>
    <property type="evidence" value="ECO:0007669"/>
    <property type="project" value="UniProtKB-ARBA"/>
</dbReference>
<feature type="chain" id="PRO_5040120346" description="Glucosylceramidase" evidence="13">
    <location>
        <begin position="18"/>
        <end position="507"/>
    </location>
</feature>
<evidence type="ECO:0000313" key="16">
    <source>
        <dbReference type="EMBL" id="CAH1187047.1"/>
    </source>
</evidence>
<dbReference type="GO" id="GO:0016758">
    <property type="term" value="F:hexosyltransferase activity"/>
    <property type="evidence" value="ECO:0007669"/>
    <property type="project" value="UniProtKB-ARBA"/>
</dbReference>
<accession>A0A9P0GW88</accession>
<gene>
    <name evidence="16" type="ORF">PHYEVI_LOCUS10163</name>
</gene>
<evidence type="ECO:0000259" key="15">
    <source>
        <dbReference type="Pfam" id="PF17189"/>
    </source>
</evidence>
<comment type="catalytic activity">
    <reaction evidence="11">
        <text>an N-acyl-1-beta-D-glucosyl-15-methylhexadecasphing-4-enine + H2O = an N-acyl-15-methylhexadecasphing-4-enine + D-glucose</text>
        <dbReference type="Rhea" id="RHEA:34755"/>
        <dbReference type="ChEBI" id="CHEBI:4167"/>
        <dbReference type="ChEBI" id="CHEBI:15377"/>
        <dbReference type="ChEBI" id="CHEBI:70815"/>
        <dbReference type="ChEBI" id="CHEBI:70846"/>
    </reaction>
    <physiologicalReaction direction="left-to-right" evidence="11">
        <dbReference type="Rhea" id="RHEA:34756"/>
    </physiologicalReaction>
</comment>
<dbReference type="GO" id="GO:0004348">
    <property type="term" value="F:glucosylceramidase activity"/>
    <property type="evidence" value="ECO:0007669"/>
    <property type="project" value="UniProtKB-EC"/>
</dbReference>
<dbReference type="AlphaFoldDB" id="A0A9P0GW88"/>
<evidence type="ECO:0000256" key="10">
    <source>
        <dbReference type="ARBA" id="ARBA00050474"/>
    </source>
</evidence>
<keyword evidence="17" id="KW-1185">Reference proteome</keyword>
<comment type="pathway">
    <text evidence="2">Lipid metabolism; sphingolipid metabolism.</text>
</comment>
<dbReference type="Proteomes" id="UP001153712">
    <property type="component" value="Chromosome 7"/>
</dbReference>
<evidence type="ECO:0000313" key="17">
    <source>
        <dbReference type="Proteomes" id="UP001153712"/>
    </source>
</evidence>
<evidence type="ECO:0000256" key="3">
    <source>
        <dbReference type="ARBA" id="ARBA00004991"/>
    </source>
</evidence>
<dbReference type="GO" id="GO:0030163">
    <property type="term" value="P:protein catabolic process"/>
    <property type="evidence" value="ECO:0007669"/>
    <property type="project" value="UniProtKB-ARBA"/>
</dbReference>
<dbReference type="GO" id="GO:0016241">
    <property type="term" value="P:regulation of macroautophagy"/>
    <property type="evidence" value="ECO:0007669"/>
    <property type="project" value="UniProtKB-ARBA"/>
</dbReference>
<dbReference type="EC" id="3.2.1.45" evidence="5 12"/>
<keyword evidence="8 12" id="KW-0746">Sphingolipid metabolism</keyword>
<dbReference type="PANTHER" id="PTHR11069:SF23">
    <property type="entry name" value="LYSOSOMAL ACID GLUCOSYLCERAMIDASE"/>
    <property type="match status" value="1"/>
</dbReference>
<proteinExistence type="inferred from homology"/>
<dbReference type="GO" id="GO:0005102">
    <property type="term" value="F:signaling receptor binding"/>
    <property type="evidence" value="ECO:0007669"/>
    <property type="project" value="UniProtKB-ARBA"/>
</dbReference>
<comment type="pathway">
    <text evidence="3">Sphingolipid metabolism.</text>
</comment>
<dbReference type="InterPro" id="IPR033452">
    <property type="entry name" value="GH30_C"/>
</dbReference>
<keyword evidence="6 13" id="KW-0732">Signal</keyword>
<evidence type="ECO:0000256" key="2">
    <source>
        <dbReference type="ARBA" id="ARBA00004760"/>
    </source>
</evidence>
<evidence type="ECO:0000256" key="9">
    <source>
        <dbReference type="ARBA" id="ARBA00023098"/>
    </source>
</evidence>
<dbReference type="GO" id="GO:0006066">
    <property type="term" value="P:alcohol metabolic process"/>
    <property type="evidence" value="ECO:0007669"/>
    <property type="project" value="UniProtKB-ARBA"/>
</dbReference>
<feature type="domain" description="Glycosyl hydrolase family 30 TIM-barrel" evidence="14">
    <location>
        <begin position="93"/>
        <end position="440"/>
    </location>
</feature>
<organism evidence="16 17">
    <name type="scientific">Phyllotreta striolata</name>
    <name type="common">Striped flea beetle</name>
    <name type="synonym">Crioceris striolata</name>
    <dbReference type="NCBI Taxonomy" id="444603"/>
    <lineage>
        <taxon>Eukaryota</taxon>
        <taxon>Metazoa</taxon>
        <taxon>Ecdysozoa</taxon>
        <taxon>Arthropoda</taxon>
        <taxon>Hexapoda</taxon>
        <taxon>Insecta</taxon>
        <taxon>Pterygota</taxon>
        <taxon>Neoptera</taxon>
        <taxon>Endopterygota</taxon>
        <taxon>Coleoptera</taxon>
        <taxon>Polyphaga</taxon>
        <taxon>Cucujiformia</taxon>
        <taxon>Chrysomeloidea</taxon>
        <taxon>Chrysomelidae</taxon>
        <taxon>Galerucinae</taxon>
        <taxon>Alticini</taxon>
        <taxon>Phyllotreta</taxon>
    </lineage>
</organism>
<feature type="domain" description="Glycosyl hydrolase family 30 beta sandwich" evidence="15">
    <location>
        <begin position="453"/>
        <end position="504"/>
    </location>
</feature>
<evidence type="ECO:0000256" key="13">
    <source>
        <dbReference type="SAM" id="SignalP"/>
    </source>
</evidence>
<evidence type="ECO:0000256" key="1">
    <source>
        <dbReference type="ARBA" id="ARBA00001013"/>
    </source>
</evidence>
<evidence type="ECO:0000256" key="7">
    <source>
        <dbReference type="ARBA" id="ARBA00022801"/>
    </source>
</evidence>
<protein>
    <recommendedName>
        <fullName evidence="5 12">Glucosylceramidase</fullName>
        <ecNumber evidence="5 12">3.2.1.45</ecNumber>
    </recommendedName>
</protein>
<dbReference type="Gene3D" id="3.20.20.80">
    <property type="entry name" value="Glycosidases"/>
    <property type="match status" value="1"/>
</dbReference>
<comment type="catalytic activity">
    <reaction evidence="1">
        <text>a beta-D-glucosyl-(1&lt;-&gt;1')-N-acylsphing-4-enine + H2O = an N-acylsphing-4-enine + D-glucose</text>
        <dbReference type="Rhea" id="RHEA:13269"/>
        <dbReference type="ChEBI" id="CHEBI:4167"/>
        <dbReference type="ChEBI" id="CHEBI:15377"/>
        <dbReference type="ChEBI" id="CHEBI:22801"/>
        <dbReference type="ChEBI" id="CHEBI:52639"/>
        <dbReference type="EC" id="3.2.1.45"/>
    </reaction>
    <physiologicalReaction direction="left-to-right" evidence="1">
        <dbReference type="Rhea" id="RHEA:13270"/>
    </physiologicalReaction>
</comment>
<dbReference type="PROSITE" id="PS51257">
    <property type="entry name" value="PROKAR_LIPOPROTEIN"/>
    <property type="match status" value="1"/>
</dbReference>
<dbReference type="PANTHER" id="PTHR11069">
    <property type="entry name" value="GLUCOSYLCERAMIDASE"/>
    <property type="match status" value="1"/>
</dbReference>
<keyword evidence="9 12" id="KW-0443">Lipid metabolism</keyword>
<evidence type="ECO:0000256" key="11">
    <source>
        <dbReference type="ARBA" id="ARBA00051345"/>
    </source>
</evidence>
<comment type="catalytic activity">
    <reaction evidence="10">
        <text>a beta-D-glucosylceramide + H2O = an N-acyl-sphingoid base + D-glucose</text>
        <dbReference type="Rhea" id="RHEA:81447"/>
        <dbReference type="ChEBI" id="CHEBI:4167"/>
        <dbReference type="ChEBI" id="CHEBI:15377"/>
        <dbReference type="ChEBI" id="CHEBI:83264"/>
        <dbReference type="ChEBI" id="CHEBI:83273"/>
    </reaction>
    <physiologicalReaction direction="left-to-right" evidence="10">
        <dbReference type="Rhea" id="RHEA:81448"/>
    </physiologicalReaction>
</comment>
<dbReference type="InterPro" id="IPR033453">
    <property type="entry name" value="Glyco_hydro_30_TIM-barrel"/>
</dbReference>
<evidence type="ECO:0000259" key="14">
    <source>
        <dbReference type="Pfam" id="PF02055"/>
    </source>
</evidence>
<dbReference type="OrthoDB" id="2160638at2759"/>
<dbReference type="FunFam" id="3.20.20.80:FF:000030">
    <property type="entry name" value="Lysosomal acid glucosylceramidase"/>
    <property type="match status" value="1"/>
</dbReference>
<dbReference type="Gene3D" id="2.60.40.1180">
    <property type="entry name" value="Golgi alpha-mannosidase II"/>
    <property type="match status" value="1"/>
</dbReference>
<dbReference type="GO" id="GO:0008202">
    <property type="term" value="P:steroid metabolic process"/>
    <property type="evidence" value="ECO:0007669"/>
    <property type="project" value="UniProtKB-ARBA"/>
</dbReference>
<evidence type="ECO:0000256" key="6">
    <source>
        <dbReference type="ARBA" id="ARBA00022729"/>
    </source>
</evidence>
<evidence type="ECO:0000256" key="4">
    <source>
        <dbReference type="ARBA" id="ARBA00005382"/>
    </source>
</evidence>
<evidence type="ECO:0000256" key="12">
    <source>
        <dbReference type="RuleBase" id="RU361188"/>
    </source>
</evidence>
<evidence type="ECO:0000256" key="8">
    <source>
        <dbReference type="ARBA" id="ARBA00022919"/>
    </source>
</evidence>
<dbReference type="GO" id="GO:0051246">
    <property type="term" value="P:regulation of protein metabolic process"/>
    <property type="evidence" value="ECO:0007669"/>
    <property type="project" value="UniProtKB-ARBA"/>
</dbReference>
<comment type="similarity">
    <text evidence="4 12">Belongs to the glycosyl hydrolase 30 family.</text>
</comment>